<proteinExistence type="predicted"/>
<gene>
    <name evidence="1" type="ORF">M407DRAFT_244223</name>
</gene>
<accession>A0A0C3Q6I5</accession>
<sequence length="58" mass="6450">MGWVELLDWKSRRGSIPFSQNLGGKTQARSVAINSCNNALPLSRSSFVLDPSRKSSLW</sequence>
<evidence type="ECO:0000313" key="2">
    <source>
        <dbReference type="Proteomes" id="UP000054248"/>
    </source>
</evidence>
<dbReference type="HOGENOM" id="CLU_2984822_0_0_1"/>
<evidence type="ECO:0000313" key="1">
    <source>
        <dbReference type="EMBL" id="KIO24990.1"/>
    </source>
</evidence>
<dbReference type="Proteomes" id="UP000054248">
    <property type="component" value="Unassembled WGS sequence"/>
</dbReference>
<protein>
    <submittedName>
        <fullName evidence="1">Uncharacterized protein</fullName>
    </submittedName>
</protein>
<keyword evidence="2" id="KW-1185">Reference proteome</keyword>
<organism evidence="1 2">
    <name type="scientific">Tulasnella calospora MUT 4182</name>
    <dbReference type="NCBI Taxonomy" id="1051891"/>
    <lineage>
        <taxon>Eukaryota</taxon>
        <taxon>Fungi</taxon>
        <taxon>Dikarya</taxon>
        <taxon>Basidiomycota</taxon>
        <taxon>Agaricomycotina</taxon>
        <taxon>Agaricomycetes</taxon>
        <taxon>Cantharellales</taxon>
        <taxon>Tulasnellaceae</taxon>
        <taxon>Tulasnella</taxon>
    </lineage>
</organism>
<dbReference type="AlphaFoldDB" id="A0A0C3Q6I5"/>
<dbReference type="EMBL" id="KN823050">
    <property type="protein sequence ID" value="KIO24990.1"/>
    <property type="molecule type" value="Genomic_DNA"/>
</dbReference>
<reference evidence="2" key="2">
    <citation type="submission" date="2015-01" db="EMBL/GenBank/DDBJ databases">
        <title>Evolutionary Origins and Diversification of the Mycorrhizal Mutualists.</title>
        <authorList>
            <consortium name="DOE Joint Genome Institute"/>
            <consortium name="Mycorrhizal Genomics Consortium"/>
            <person name="Kohler A."/>
            <person name="Kuo A."/>
            <person name="Nagy L.G."/>
            <person name="Floudas D."/>
            <person name="Copeland A."/>
            <person name="Barry K.W."/>
            <person name="Cichocki N."/>
            <person name="Veneault-Fourrey C."/>
            <person name="LaButti K."/>
            <person name="Lindquist E.A."/>
            <person name="Lipzen A."/>
            <person name="Lundell T."/>
            <person name="Morin E."/>
            <person name="Murat C."/>
            <person name="Riley R."/>
            <person name="Ohm R."/>
            <person name="Sun H."/>
            <person name="Tunlid A."/>
            <person name="Henrissat B."/>
            <person name="Grigoriev I.V."/>
            <person name="Hibbett D.S."/>
            <person name="Martin F."/>
        </authorList>
    </citation>
    <scope>NUCLEOTIDE SEQUENCE [LARGE SCALE GENOMIC DNA]</scope>
    <source>
        <strain evidence="2">MUT 4182</strain>
    </source>
</reference>
<feature type="non-terminal residue" evidence="1">
    <location>
        <position position="58"/>
    </location>
</feature>
<reference evidence="1 2" key="1">
    <citation type="submission" date="2014-04" db="EMBL/GenBank/DDBJ databases">
        <authorList>
            <consortium name="DOE Joint Genome Institute"/>
            <person name="Kuo A."/>
            <person name="Girlanda M."/>
            <person name="Perotto S."/>
            <person name="Kohler A."/>
            <person name="Nagy L.G."/>
            <person name="Floudas D."/>
            <person name="Copeland A."/>
            <person name="Barry K.W."/>
            <person name="Cichocki N."/>
            <person name="Veneault-Fourrey C."/>
            <person name="LaButti K."/>
            <person name="Lindquist E.A."/>
            <person name="Lipzen A."/>
            <person name="Lundell T."/>
            <person name="Morin E."/>
            <person name="Murat C."/>
            <person name="Sun H."/>
            <person name="Tunlid A."/>
            <person name="Henrissat B."/>
            <person name="Grigoriev I.V."/>
            <person name="Hibbett D.S."/>
            <person name="Martin F."/>
            <person name="Nordberg H.P."/>
            <person name="Cantor M.N."/>
            <person name="Hua S.X."/>
        </authorList>
    </citation>
    <scope>NUCLEOTIDE SEQUENCE [LARGE SCALE GENOMIC DNA]</scope>
    <source>
        <strain evidence="1 2">MUT 4182</strain>
    </source>
</reference>
<name>A0A0C3Q6I5_9AGAM</name>